<evidence type="ECO:0000313" key="3">
    <source>
        <dbReference type="EMBL" id="RSN71432.1"/>
    </source>
</evidence>
<keyword evidence="5" id="KW-1185">Reference proteome</keyword>
<dbReference type="PANTHER" id="PTHR13939">
    <property type="entry name" value="NICOTINAMIDE-NUCLEOTIDE AMIDOHYDROLASE PNCC"/>
    <property type="match status" value="1"/>
</dbReference>
<dbReference type="PANTHER" id="PTHR13939:SF0">
    <property type="entry name" value="NMN AMIDOHYDROLASE-LIKE PROTEIN YFAY"/>
    <property type="match status" value="1"/>
</dbReference>
<accession>A0A3R9PFB7</accession>
<dbReference type="EMBL" id="RCOS01000175">
    <property type="protein sequence ID" value="RSN71432.1"/>
    <property type="molecule type" value="Genomic_DNA"/>
</dbReference>
<evidence type="ECO:0000313" key="4">
    <source>
        <dbReference type="EMBL" id="RZN58433.1"/>
    </source>
</evidence>
<dbReference type="OrthoDB" id="372037at2157"/>
<protein>
    <submittedName>
        <fullName evidence="3">Nicotinamide mononucleotide deamidase-related protein</fullName>
    </submittedName>
</protein>
<gene>
    <name evidence="3" type="ORF">D6D85_16050</name>
    <name evidence="4" type="ORF">EF810_07505</name>
</gene>
<comment type="caution">
    <text evidence="3">The sequence shown here is derived from an EMBL/GenBank/DDBJ whole genome shotgun (WGS) entry which is preliminary data.</text>
</comment>
<sequence length="263" mass="29413">MDAWIISIGNEMLIGKVVNTNLSWLGRKLTLLGYRVRAALTVMDECEDIKWAFNTAKQMGASVIISTGGLGPTFDDMTSKCLSEAFNRNWVVNDKALEMVKKKYKEMGLDLTDHRIKMAKMPEGAEPLWNPVGTAPGIMMNLNGTLIFSLPGVPSEMMAIFEESIEPILRKLGPKIEFVEEEILSRGLPESTIAPIIERVMGKHRVYIKSHPQGKELGVPVQKIHIQSSSIDLNEARKELKYAKEDLIRELTQMGAEVEEVKS</sequence>
<dbReference type="InterPro" id="IPR036425">
    <property type="entry name" value="MoaB/Mog-like_dom_sf"/>
</dbReference>
<name>A0A3R9PFB7_9CREN</name>
<proteinExistence type="predicted"/>
<dbReference type="EMBL" id="RXII01000119">
    <property type="protein sequence ID" value="RZN58433.1"/>
    <property type="molecule type" value="Genomic_DNA"/>
</dbReference>
<dbReference type="NCBIfam" id="NF002291">
    <property type="entry name" value="PRK01215.1"/>
    <property type="match status" value="1"/>
</dbReference>
<organism evidence="3 5">
    <name type="scientific">Candidatus Methanodesulfokora washburnensis</name>
    <dbReference type="NCBI Taxonomy" id="2478471"/>
    <lineage>
        <taxon>Archaea</taxon>
        <taxon>Thermoproteota</taxon>
        <taxon>Candidatus Korarchaeia</taxon>
        <taxon>Candidatus Korarchaeia incertae sedis</taxon>
        <taxon>Candidatus Methanodesulfokora</taxon>
    </lineage>
</organism>
<evidence type="ECO:0000256" key="1">
    <source>
        <dbReference type="SAM" id="Coils"/>
    </source>
</evidence>
<dbReference type="AlphaFoldDB" id="A0A3R9PFB7"/>
<dbReference type="Gene3D" id="3.40.980.10">
    <property type="entry name" value="MoaB/Mog-like domain"/>
    <property type="match status" value="1"/>
</dbReference>
<dbReference type="Proteomes" id="UP000277582">
    <property type="component" value="Unassembled WGS sequence"/>
</dbReference>
<reference evidence="3 5" key="1">
    <citation type="submission" date="2018-10" db="EMBL/GenBank/DDBJ databases">
        <title>Co-occurring genomic capacity for anaerobic methane metabolism and dissimilatory sulfite reduction discovered in the Korarchaeota.</title>
        <authorList>
            <person name="Mckay L.J."/>
            <person name="Dlakic M."/>
            <person name="Fields M.W."/>
            <person name="Delmont T.O."/>
            <person name="Eren A.M."/>
            <person name="Jay Z.J."/>
            <person name="Klingelsmith K.B."/>
            <person name="Rusch D.B."/>
            <person name="Inskeep W.P."/>
        </authorList>
    </citation>
    <scope>NUCLEOTIDE SEQUENCE [LARGE SCALE GENOMIC DNA]</scope>
    <source>
        <strain evidence="3 5">MDKW</strain>
    </source>
</reference>
<feature type="domain" description="MoaB/Mog" evidence="2">
    <location>
        <begin position="4"/>
        <end position="171"/>
    </location>
</feature>
<dbReference type="InterPro" id="IPR001453">
    <property type="entry name" value="MoaB/Mog_dom"/>
</dbReference>
<dbReference type="RefSeq" id="WP_125672970.1">
    <property type="nucleotide sequence ID" value="NZ_RCOS01000175.1"/>
</dbReference>
<dbReference type="CDD" id="cd00885">
    <property type="entry name" value="cinA"/>
    <property type="match status" value="1"/>
</dbReference>
<reference evidence="4 6" key="2">
    <citation type="journal article" date="2019" name="Nat. Microbiol.">
        <title>Wide diversity of methane and short-chain alkane metabolisms in uncultured archaea.</title>
        <authorList>
            <person name="Borrel G."/>
            <person name="Adam P.S."/>
            <person name="McKay L.J."/>
            <person name="Chen L.X."/>
            <person name="Sierra-Garcia I.N."/>
            <person name="Sieber C.M."/>
            <person name="Letourneur Q."/>
            <person name="Ghozlane A."/>
            <person name="Andersen G.L."/>
            <person name="Li W.J."/>
            <person name="Hallam S.J."/>
            <person name="Muyzer G."/>
            <person name="de Oliveira V.M."/>
            <person name="Inskeep W.P."/>
            <person name="Banfield J.F."/>
            <person name="Gribaldo S."/>
        </authorList>
    </citation>
    <scope>NUCLEOTIDE SEQUENCE [LARGE SCALE GENOMIC DNA]</scope>
    <source>
        <strain evidence="4">NM4</strain>
    </source>
</reference>
<feature type="coiled-coil region" evidence="1">
    <location>
        <begin position="226"/>
        <end position="253"/>
    </location>
</feature>
<evidence type="ECO:0000313" key="6">
    <source>
        <dbReference type="Proteomes" id="UP000316217"/>
    </source>
</evidence>
<keyword evidence="1" id="KW-0175">Coiled coil</keyword>
<evidence type="ECO:0000259" key="2">
    <source>
        <dbReference type="SMART" id="SM00852"/>
    </source>
</evidence>
<dbReference type="Proteomes" id="UP000316217">
    <property type="component" value="Unassembled WGS sequence"/>
</dbReference>
<dbReference type="Pfam" id="PF00994">
    <property type="entry name" value="MoCF_biosynth"/>
    <property type="match status" value="1"/>
</dbReference>
<dbReference type="SUPFAM" id="SSF53218">
    <property type="entry name" value="Molybdenum cofactor biosynthesis proteins"/>
    <property type="match status" value="1"/>
</dbReference>
<dbReference type="InterPro" id="IPR050101">
    <property type="entry name" value="CinA"/>
</dbReference>
<dbReference type="SMART" id="SM00852">
    <property type="entry name" value="MoCF_biosynth"/>
    <property type="match status" value="1"/>
</dbReference>
<evidence type="ECO:0000313" key="5">
    <source>
        <dbReference type="Proteomes" id="UP000277582"/>
    </source>
</evidence>